<dbReference type="EnsemblMetazoa" id="Aqu2.1.31270_001">
    <property type="protein sequence ID" value="Aqu2.1.31270_001"/>
    <property type="gene ID" value="Aqu2.1.31270"/>
</dbReference>
<dbReference type="GO" id="GO:0008270">
    <property type="term" value="F:zinc ion binding"/>
    <property type="evidence" value="ECO:0007669"/>
    <property type="project" value="UniProtKB-KW"/>
</dbReference>
<protein>
    <recommendedName>
        <fullName evidence="2">SWIM-type domain-containing protein</fullName>
    </recommendedName>
</protein>
<dbReference type="AlphaFoldDB" id="A0A1X7UTF2"/>
<organism evidence="3">
    <name type="scientific">Amphimedon queenslandica</name>
    <name type="common">Sponge</name>
    <dbReference type="NCBI Taxonomy" id="400682"/>
    <lineage>
        <taxon>Eukaryota</taxon>
        <taxon>Metazoa</taxon>
        <taxon>Porifera</taxon>
        <taxon>Demospongiae</taxon>
        <taxon>Heteroscleromorpha</taxon>
        <taxon>Haplosclerida</taxon>
        <taxon>Niphatidae</taxon>
        <taxon>Amphimedon</taxon>
    </lineage>
</organism>
<proteinExistence type="predicted"/>
<dbReference type="InParanoid" id="A0A1X7UTF2"/>
<keyword evidence="1" id="KW-0479">Metal-binding</keyword>
<reference evidence="3" key="1">
    <citation type="submission" date="2017-05" db="UniProtKB">
        <authorList>
            <consortium name="EnsemblMetazoa"/>
        </authorList>
    </citation>
    <scope>IDENTIFICATION</scope>
</reference>
<dbReference type="InterPro" id="IPR007527">
    <property type="entry name" value="Znf_SWIM"/>
</dbReference>
<name>A0A1X7UTF2_AMPQE</name>
<evidence type="ECO:0000259" key="2">
    <source>
        <dbReference type="PROSITE" id="PS50966"/>
    </source>
</evidence>
<evidence type="ECO:0000313" key="3">
    <source>
        <dbReference type="EnsemblMetazoa" id="Aqu2.1.31270_001"/>
    </source>
</evidence>
<sequence>MLKVSTIFRFTLENKNISHNQGLGIFTVLDISGIPHAVPLFATESCSCPSTTKCCHIIAVKMRFGLMDPDGNMKLNLTQVRRNTWWRKTGRKIPKVDDYDVIAAPDSMDVHKDQFTQNFICHSRIHLKTNFEAS</sequence>
<keyword evidence="1" id="KW-0862">Zinc</keyword>
<evidence type="ECO:0000256" key="1">
    <source>
        <dbReference type="PROSITE-ProRule" id="PRU00325"/>
    </source>
</evidence>
<accession>A0A1X7UTF2</accession>
<keyword evidence="1" id="KW-0863">Zinc-finger</keyword>
<dbReference type="PROSITE" id="PS50966">
    <property type="entry name" value="ZF_SWIM"/>
    <property type="match status" value="1"/>
</dbReference>
<feature type="domain" description="SWIM-type" evidence="2">
    <location>
        <begin position="36"/>
        <end position="65"/>
    </location>
</feature>